<dbReference type="SUPFAM" id="SSF52096">
    <property type="entry name" value="ClpP/crotonase"/>
    <property type="match status" value="1"/>
</dbReference>
<evidence type="ECO:0000256" key="3">
    <source>
        <dbReference type="ARBA" id="ARBA00022832"/>
    </source>
</evidence>
<evidence type="ECO:0000256" key="5">
    <source>
        <dbReference type="ARBA" id="ARBA00023239"/>
    </source>
</evidence>
<dbReference type="InterPro" id="IPR018376">
    <property type="entry name" value="Enoyl-CoA_hyd/isom_CS"/>
</dbReference>
<dbReference type="Pfam" id="PF00378">
    <property type="entry name" value="ECH_1"/>
    <property type="match status" value="1"/>
</dbReference>
<dbReference type="PANTHER" id="PTHR11941:SF54">
    <property type="entry name" value="ENOYL-COA HYDRATASE, MITOCHONDRIAL"/>
    <property type="match status" value="1"/>
</dbReference>
<dbReference type="InterPro" id="IPR029045">
    <property type="entry name" value="ClpP/crotonase-like_dom_sf"/>
</dbReference>
<sequence>MFASRQAAPTLFRSTSRHCHGPVLLKACAASFSTASTGNRHGIIPRAACVNLHQQAPSSTTNPHANTSLRMHHGESSLKESYDHILVETRFPSDPSAKGGGVGLITLHRPKALNALCDALFDDLIHAVMAFDHDEDIGCIVITGSTKAFAAGADISEMSKQEFANVYKKNMFSQWADITKTSKPIIAAVNGFALGGGCELAMMCDILLAGSKAQFGQPEINLGVIPGAGGTQRLIRAVGKSKAMEMVLTGNRISAQEAMDAGLVSKVIDSEILVDEAVKMGFTIAEKSGMAVRMAKEAVNVAEEVSLSEGLRFERRMFHALFATKDQKEGMSAFLEKRKPEFTNE</sequence>
<dbReference type="CDD" id="cd06558">
    <property type="entry name" value="crotonase-like"/>
    <property type="match status" value="1"/>
</dbReference>
<protein>
    <recommendedName>
        <fullName evidence="6">Probable enoyl-CoA hydratase, mitochondrial</fullName>
        <ecNumber evidence="2">4.2.1.17</ecNumber>
    </recommendedName>
</protein>
<evidence type="ECO:0000256" key="1">
    <source>
        <dbReference type="ARBA" id="ARBA00005254"/>
    </source>
</evidence>
<dbReference type="InterPro" id="IPR014748">
    <property type="entry name" value="Enoyl-CoA_hydra_C"/>
</dbReference>
<dbReference type="Gene3D" id="1.10.12.10">
    <property type="entry name" value="Lyase 2-enoyl-coa Hydratase, Chain A, domain 2"/>
    <property type="match status" value="1"/>
</dbReference>
<dbReference type="GO" id="GO:0004300">
    <property type="term" value="F:enoyl-CoA hydratase activity"/>
    <property type="evidence" value="ECO:0007669"/>
    <property type="project" value="UniProtKB-EC"/>
</dbReference>
<dbReference type="EMBL" id="JABMIG020000135">
    <property type="protein sequence ID" value="KAL3789914.1"/>
    <property type="molecule type" value="Genomic_DNA"/>
</dbReference>
<name>A0ABD3PQP4_9STRA</name>
<dbReference type="FunFam" id="1.10.12.10:FF:000001">
    <property type="entry name" value="Probable enoyl-CoA hydratase, mitochondrial"/>
    <property type="match status" value="1"/>
</dbReference>
<keyword evidence="4" id="KW-0443">Lipid metabolism</keyword>
<dbReference type="EC" id="4.2.1.17" evidence="2"/>
<dbReference type="AlphaFoldDB" id="A0ABD3PQP4"/>
<keyword evidence="3" id="KW-0276">Fatty acid metabolism</keyword>
<organism evidence="8 9">
    <name type="scientific">Cyclotella cryptica</name>
    <dbReference type="NCBI Taxonomy" id="29204"/>
    <lineage>
        <taxon>Eukaryota</taxon>
        <taxon>Sar</taxon>
        <taxon>Stramenopiles</taxon>
        <taxon>Ochrophyta</taxon>
        <taxon>Bacillariophyta</taxon>
        <taxon>Coscinodiscophyceae</taxon>
        <taxon>Thalassiosirophycidae</taxon>
        <taxon>Stephanodiscales</taxon>
        <taxon>Stephanodiscaceae</taxon>
        <taxon>Cyclotella</taxon>
    </lineage>
</organism>
<evidence type="ECO:0000313" key="8">
    <source>
        <dbReference type="EMBL" id="KAL3789914.1"/>
    </source>
</evidence>
<gene>
    <name evidence="8" type="ORF">HJC23_010599</name>
</gene>
<evidence type="ECO:0000256" key="2">
    <source>
        <dbReference type="ARBA" id="ARBA00012076"/>
    </source>
</evidence>
<dbReference type="Gene3D" id="3.90.226.10">
    <property type="entry name" value="2-enoyl-CoA Hydratase, Chain A, domain 1"/>
    <property type="match status" value="1"/>
</dbReference>
<comment type="caution">
    <text evidence="8">The sequence shown here is derived from an EMBL/GenBank/DDBJ whole genome shotgun (WGS) entry which is preliminary data.</text>
</comment>
<evidence type="ECO:0000256" key="6">
    <source>
        <dbReference type="ARBA" id="ARBA00073937"/>
    </source>
</evidence>
<proteinExistence type="inferred from homology"/>
<dbReference type="PROSITE" id="PS00166">
    <property type="entry name" value="ENOYL_COA_HYDRATASE"/>
    <property type="match status" value="1"/>
</dbReference>
<dbReference type="GO" id="GO:0006631">
    <property type="term" value="P:fatty acid metabolic process"/>
    <property type="evidence" value="ECO:0007669"/>
    <property type="project" value="UniProtKB-KW"/>
</dbReference>
<dbReference type="Proteomes" id="UP001516023">
    <property type="component" value="Unassembled WGS sequence"/>
</dbReference>
<evidence type="ECO:0000313" key="9">
    <source>
        <dbReference type="Proteomes" id="UP001516023"/>
    </source>
</evidence>
<keyword evidence="9" id="KW-1185">Reference proteome</keyword>
<reference evidence="8 9" key="1">
    <citation type="journal article" date="2020" name="G3 (Bethesda)">
        <title>Improved Reference Genome for Cyclotella cryptica CCMP332, a Model for Cell Wall Morphogenesis, Salinity Adaptation, and Lipid Production in Diatoms (Bacillariophyta).</title>
        <authorList>
            <person name="Roberts W.R."/>
            <person name="Downey K.M."/>
            <person name="Ruck E.C."/>
            <person name="Traller J.C."/>
            <person name="Alverson A.J."/>
        </authorList>
    </citation>
    <scope>NUCLEOTIDE SEQUENCE [LARGE SCALE GENOMIC DNA]</scope>
    <source>
        <strain evidence="8 9">CCMP332</strain>
    </source>
</reference>
<keyword evidence="5" id="KW-0456">Lyase</keyword>
<evidence type="ECO:0000256" key="7">
    <source>
        <dbReference type="RuleBase" id="RU003707"/>
    </source>
</evidence>
<dbReference type="PANTHER" id="PTHR11941">
    <property type="entry name" value="ENOYL-COA HYDRATASE-RELATED"/>
    <property type="match status" value="1"/>
</dbReference>
<evidence type="ECO:0000256" key="4">
    <source>
        <dbReference type="ARBA" id="ARBA00023098"/>
    </source>
</evidence>
<comment type="similarity">
    <text evidence="1 7">Belongs to the enoyl-CoA hydratase/isomerase family.</text>
</comment>
<dbReference type="FunFam" id="3.90.226.10:FF:000019">
    <property type="entry name" value="Enoyl-CoA hydratase, mitochondrial"/>
    <property type="match status" value="1"/>
</dbReference>
<accession>A0ABD3PQP4</accession>
<dbReference type="InterPro" id="IPR001753">
    <property type="entry name" value="Enoyl-CoA_hydra/iso"/>
</dbReference>